<dbReference type="AlphaFoldDB" id="A0A6A4QQ75"/>
<dbReference type="Proteomes" id="UP000447434">
    <property type="component" value="Chromosome 4"/>
</dbReference>
<evidence type="ECO:0000256" key="2">
    <source>
        <dbReference type="ARBA" id="ARBA00022525"/>
    </source>
</evidence>
<gene>
    <name evidence="7" type="ORF">Lalb_Chr04g0259511</name>
</gene>
<evidence type="ECO:0000256" key="5">
    <source>
        <dbReference type="ARBA" id="ARBA00038515"/>
    </source>
</evidence>
<protein>
    <submittedName>
        <fullName evidence="7">Putative Gnk2-like domain-containing protein</fullName>
    </submittedName>
</protein>
<evidence type="ECO:0000313" key="8">
    <source>
        <dbReference type="Proteomes" id="UP000447434"/>
    </source>
</evidence>
<keyword evidence="8" id="KW-1185">Reference proteome</keyword>
<dbReference type="Gene3D" id="3.30.430.20">
    <property type="entry name" value="Gnk2 domain, C-X8-C-X2-C motif"/>
    <property type="match status" value="1"/>
</dbReference>
<evidence type="ECO:0000259" key="6">
    <source>
        <dbReference type="PROSITE" id="PS51473"/>
    </source>
</evidence>
<accession>A0A6A4QQ75</accession>
<evidence type="ECO:0000256" key="1">
    <source>
        <dbReference type="ARBA" id="ARBA00004613"/>
    </source>
</evidence>
<evidence type="ECO:0000256" key="4">
    <source>
        <dbReference type="ARBA" id="ARBA00022737"/>
    </source>
</evidence>
<organism evidence="7 8">
    <name type="scientific">Lupinus albus</name>
    <name type="common">White lupine</name>
    <name type="synonym">Lupinus termis</name>
    <dbReference type="NCBI Taxonomy" id="3870"/>
    <lineage>
        <taxon>Eukaryota</taxon>
        <taxon>Viridiplantae</taxon>
        <taxon>Streptophyta</taxon>
        <taxon>Embryophyta</taxon>
        <taxon>Tracheophyta</taxon>
        <taxon>Spermatophyta</taxon>
        <taxon>Magnoliopsida</taxon>
        <taxon>eudicotyledons</taxon>
        <taxon>Gunneridae</taxon>
        <taxon>Pentapetalae</taxon>
        <taxon>rosids</taxon>
        <taxon>fabids</taxon>
        <taxon>Fabales</taxon>
        <taxon>Fabaceae</taxon>
        <taxon>Papilionoideae</taxon>
        <taxon>50 kb inversion clade</taxon>
        <taxon>genistoids sensu lato</taxon>
        <taxon>core genistoids</taxon>
        <taxon>Genisteae</taxon>
        <taxon>Lupinus</taxon>
    </lineage>
</organism>
<dbReference type="PROSITE" id="PS51473">
    <property type="entry name" value="GNK2"/>
    <property type="match status" value="1"/>
</dbReference>
<proteinExistence type="inferred from homology"/>
<dbReference type="PANTHER" id="PTHR32411">
    <property type="entry name" value="CYSTEINE-RICH REPEAT SECRETORY PROTEIN 38-RELATED"/>
    <property type="match status" value="1"/>
</dbReference>
<comment type="similarity">
    <text evidence="5">Belongs to the cysteine-rich repeat secretory protein family.</text>
</comment>
<evidence type="ECO:0000313" key="7">
    <source>
        <dbReference type="EMBL" id="KAE9615839.1"/>
    </source>
</evidence>
<name>A0A6A4QQ75_LUPAL</name>
<dbReference type="Pfam" id="PF01657">
    <property type="entry name" value="Stress-antifung"/>
    <property type="match status" value="1"/>
</dbReference>
<feature type="domain" description="Gnk2-homologous" evidence="6">
    <location>
        <begin position="1"/>
        <end position="82"/>
    </location>
</feature>
<dbReference type="OrthoDB" id="4062651at2759"/>
<dbReference type="CDD" id="cd23509">
    <property type="entry name" value="Gnk2-like"/>
    <property type="match status" value="1"/>
</dbReference>
<keyword evidence="4" id="KW-0677">Repeat</keyword>
<sequence length="146" mass="16455">MQSLIRKATVETNMLYAMGSFNLSANNEERYGLVQCSRDINSEQCGECLEAMLDKVPQCCETKLGWQVLAPSCLMKYDDNMFYLINDKTTSPSSLPNPGTFTSHLFTIVWFSSLHFIPLFQGEGSTYSKKILTLHLSHPILKNSMA</sequence>
<dbReference type="GO" id="GO:0005576">
    <property type="term" value="C:extracellular region"/>
    <property type="evidence" value="ECO:0007669"/>
    <property type="project" value="UniProtKB-SubCell"/>
</dbReference>
<keyword evidence="3" id="KW-0732">Signal</keyword>
<evidence type="ECO:0000256" key="3">
    <source>
        <dbReference type="ARBA" id="ARBA00022729"/>
    </source>
</evidence>
<dbReference type="PANTHER" id="PTHR32411:SF43">
    <property type="entry name" value="CYSTEINE-RICH REPEAT SECRETORY PROTEIN 38"/>
    <property type="match status" value="1"/>
</dbReference>
<comment type="subcellular location">
    <subcellularLocation>
        <location evidence="1">Secreted</location>
    </subcellularLocation>
</comment>
<dbReference type="EMBL" id="WOCE01000004">
    <property type="protein sequence ID" value="KAE9615839.1"/>
    <property type="molecule type" value="Genomic_DNA"/>
</dbReference>
<keyword evidence="2" id="KW-0964">Secreted</keyword>
<dbReference type="InterPro" id="IPR038408">
    <property type="entry name" value="GNK2_sf"/>
</dbReference>
<dbReference type="InterPro" id="IPR002902">
    <property type="entry name" value="GNK2"/>
</dbReference>
<comment type="caution">
    <text evidence="7">The sequence shown here is derived from an EMBL/GenBank/DDBJ whole genome shotgun (WGS) entry which is preliminary data.</text>
</comment>
<dbReference type="InterPro" id="IPR050581">
    <property type="entry name" value="CRR_secretory_protein"/>
</dbReference>
<reference evidence="8" key="1">
    <citation type="journal article" date="2020" name="Nat. Commun.">
        <title>Genome sequence of the cluster root forming white lupin.</title>
        <authorList>
            <person name="Hufnagel B."/>
            <person name="Marques A."/>
            <person name="Soriano A."/>
            <person name="Marques L."/>
            <person name="Divol F."/>
            <person name="Doumas P."/>
            <person name="Sallet E."/>
            <person name="Mancinotti D."/>
            <person name="Carrere S."/>
            <person name="Marande W."/>
            <person name="Arribat S."/>
            <person name="Keller J."/>
            <person name="Huneau C."/>
            <person name="Blein T."/>
            <person name="Aime D."/>
            <person name="Laguerre M."/>
            <person name="Taylor J."/>
            <person name="Schubert V."/>
            <person name="Nelson M."/>
            <person name="Geu-Flores F."/>
            <person name="Crespi M."/>
            <person name="Gallardo-Guerrero K."/>
            <person name="Delaux P.-M."/>
            <person name="Salse J."/>
            <person name="Berges H."/>
            <person name="Guyot R."/>
            <person name="Gouzy J."/>
            <person name="Peret B."/>
        </authorList>
    </citation>
    <scope>NUCLEOTIDE SEQUENCE [LARGE SCALE GENOMIC DNA]</scope>
    <source>
        <strain evidence="8">cv. Amiga</strain>
    </source>
</reference>